<evidence type="ECO:0000313" key="2">
    <source>
        <dbReference type="Proteomes" id="UP000008076"/>
    </source>
</evidence>
<keyword evidence="2" id="KW-1185">Reference proteome</keyword>
<proteinExistence type="predicted"/>
<dbReference type="OMA" id="EMKPQLW"/>
<name>B0EG43_ENTDS</name>
<dbReference type="RefSeq" id="XP_001737223.1">
    <property type="nucleotide sequence ID" value="XM_001737171.1"/>
</dbReference>
<dbReference type="eggNOG" id="ENOG502RD23">
    <property type="taxonomic scope" value="Eukaryota"/>
</dbReference>
<dbReference type="OrthoDB" id="28654at2759"/>
<organism evidence="2">
    <name type="scientific">Entamoeba dispar (strain ATCC PRA-260 / SAW760)</name>
    <dbReference type="NCBI Taxonomy" id="370354"/>
    <lineage>
        <taxon>Eukaryota</taxon>
        <taxon>Amoebozoa</taxon>
        <taxon>Evosea</taxon>
        <taxon>Archamoebae</taxon>
        <taxon>Mastigamoebida</taxon>
        <taxon>Entamoebidae</taxon>
        <taxon>Entamoeba</taxon>
    </lineage>
</organism>
<dbReference type="VEuPathDB" id="AmoebaDB:EDI_248430"/>
<dbReference type="EMBL" id="DS549165">
    <property type="protein sequence ID" value="EDR26510.1"/>
    <property type="molecule type" value="Genomic_DNA"/>
</dbReference>
<dbReference type="GeneID" id="5882244"/>
<sequence length="214" mass="24475">MDIIKDYLNCSVLVEINGQVNLISRFLLVFDISQSHVVECNGVILPPHLCIGTIYDLFVKDDGVIKLKLKDEIVDIQNVQKSYFGNLFPFLKICCGMNDDLIQQSMNEMKPQLWERRILKTQEDHLFFEKLIEKSQKSILFNVVYLEGNQVKSNPFCLSQTLLVSKFIQKAMAQLKISFSTITNQGINLPSFMAVGSFKNYFYGSDLSITVVLK</sequence>
<dbReference type="KEGG" id="edi:EDI_248430"/>
<reference evidence="2" key="1">
    <citation type="submission" date="2007-12" db="EMBL/GenBank/DDBJ databases">
        <title>Annotation of Entamoeba dispar SAW760.</title>
        <authorList>
            <person name="Lorenzi H."/>
            <person name="Inman J."/>
            <person name="Schobel S."/>
            <person name="Amedeo P."/>
            <person name="Caler E."/>
        </authorList>
    </citation>
    <scope>NUCLEOTIDE SEQUENCE [LARGE SCALE GENOMIC DNA]</scope>
    <source>
        <strain evidence="2">ATCC PRA-260 / SAW760</strain>
    </source>
</reference>
<dbReference type="AlphaFoldDB" id="B0EG43"/>
<dbReference type="Proteomes" id="UP000008076">
    <property type="component" value="Unassembled WGS sequence"/>
</dbReference>
<gene>
    <name evidence="1" type="ORF">EDI_248430</name>
</gene>
<protein>
    <submittedName>
        <fullName evidence="1">Uncharacterized protein</fullName>
    </submittedName>
</protein>
<accession>B0EG43</accession>
<evidence type="ECO:0000313" key="1">
    <source>
        <dbReference type="EMBL" id="EDR26510.1"/>
    </source>
</evidence>